<dbReference type="HOGENOM" id="CLU_1933521_0_0_11"/>
<dbReference type="Proteomes" id="UP000002213">
    <property type="component" value="Chromosome"/>
</dbReference>
<sequence>MGPVYAQMADNFHQLRPTGGTGVPTHQAEWVIDGLTLVAKDLLGIRTPQGGLLLVLPHMNKEELDREAADLLLGVLSEVVDLVLPGATPEVWDMRRGKRFRLRGNANRTTLRVALQGYIAKYQREWALIA</sequence>
<dbReference type="EMBL" id="CP001630">
    <property type="protein sequence ID" value="ACU36336.1"/>
    <property type="molecule type" value="Genomic_DNA"/>
</dbReference>
<reference evidence="1 2" key="1">
    <citation type="journal article" date="2009" name="Stand. Genomic Sci.">
        <title>Complete genome sequence of Actinosynnema mirum type strain (101).</title>
        <authorList>
            <person name="Land M."/>
            <person name="Lapidus A."/>
            <person name="Mayilraj S."/>
            <person name="Chen F."/>
            <person name="Copeland A."/>
            <person name="Del Rio T.G."/>
            <person name="Nolan M."/>
            <person name="Lucas S."/>
            <person name="Tice H."/>
            <person name="Cheng J.F."/>
            <person name="Chertkov O."/>
            <person name="Bruce D."/>
            <person name="Goodwin L."/>
            <person name="Pitluck S."/>
            <person name="Rohde M."/>
            <person name="Goker M."/>
            <person name="Pati A."/>
            <person name="Ivanova N."/>
            <person name="Mavromatis K."/>
            <person name="Chen A."/>
            <person name="Palaniappan K."/>
            <person name="Hauser L."/>
            <person name="Chang Y.J."/>
            <person name="Jeffries C.C."/>
            <person name="Brettin T."/>
            <person name="Detter J.C."/>
            <person name="Han C."/>
            <person name="Chain P."/>
            <person name="Tindall B.J."/>
            <person name="Bristow J."/>
            <person name="Eisen J.A."/>
            <person name="Markowitz V."/>
            <person name="Hugenholtz P."/>
            <person name="Kyrpides N.C."/>
            <person name="Klenk H.P."/>
        </authorList>
    </citation>
    <scope>NUCLEOTIDE SEQUENCE [LARGE SCALE GENOMIC DNA]</scope>
    <source>
        <strain evidence="2">ATCC 29888 / DSM 43827 / JCM 3225 / NBRC 14064 / NCIMB 13271 / NRRL B-12336 / IMRU 3971 / 101</strain>
    </source>
</reference>
<protein>
    <submittedName>
        <fullName evidence="1">Uncharacterized protein</fullName>
    </submittedName>
</protein>
<evidence type="ECO:0000313" key="1">
    <source>
        <dbReference type="EMBL" id="ACU36336.1"/>
    </source>
</evidence>
<dbReference type="KEGG" id="ami:Amir_2396"/>
<keyword evidence="2" id="KW-1185">Reference proteome</keyword>
<gene>
    <name evidence="1" type="ordered locus">Amir_2396</name>
</gene>
<accession>C6WJW1</accession>
<dbReference type="AlphaFoldDB" id="C6WJW1"/>
<proteinExistence type="predicted"/>
<organism evidence="1 2">
    <name type="scientific">Actinosynnema mirum (strain ATCC 29888 / DSM 43827 / JCM 3225 / NBRC 14064 / NCIMB 13271 / NRRL B-12336 / IMRU 3971 / 101)</name>
    <dbReference type="NCBI Taxonomy" id="446462"/>
    <lineage>
        <taxon>Bacteria</taxon>
        <taxon>Bacillati</taxon>
        <taxon>Actinomycetota</taxon>
        <taxon>Actinomycetes</taxon>
        <taxon>Pseudonocardiales</taxon>
        <taxon>Pseudonocardiaceae</taxon>
        <taxon>Actinosynnema</taxon>
    </lineage>
</organism>
<name>C6WJW1_ACTMD</name>
<evidence type="ECO:0000313" key="2">
    <source>
        <dbReference type="Proteomes" id="UP000002213"/>
    </source>
</evidence>